<comment type="caution">
    <text evidence="3">The sequence shown here is derived from an EMBL/GenBank/DDBJ whole genome shotgun (WGS) entry which is preliminary data.</text>
</comment>
<dbReference type="SUPFAM" id="SSF52266">
    <property type="entry name" value="SGNH hydrolase"/>
    <property type="match status" value="1"/>
</dbReference>
<name>A0A2H3P1Q5_9BACT</name>
<evidence type="ECO:0000259" key="2">
    <source>
        <dbReference type="Pfam" id="PF13472"/>
    </source>
</evidence>
<dbReference type="OrthoDB" id="9786188at2"/>
<dbReference type="PANTHER" id="PTHR30383:SF24">
    <property type="entry name" value="THIOESTERASE 1_PROTEASE 1_LYSOPHOSPHOLIPASE L1"/>
    <property type="match status" value="1"/>
</dbReference>
<protein>
    <submittedName>
        <fullName evidence="3">Arylesterase</fullName>
    </submittedName>
</protein>
<gene>
    <name evidence="3" type="ORF">CRI93_05415</name>
</gene>
<feature type="region of interest" description="Disordered" evidence="1">
    <location>
        <begin position="25"/>
        <end position="55"/>
    </location>
</feature>
<dbReference type="AlphaFoldDB" id="A0A2H3P1Q5"/>
<keyword evidence="4" id="KW-1185">Reference proteome</keyword>
<dbReference type="Gene3D" id="3.40.50.1110">
    <property type="entry name" value="SGNH hydrolase"/>
    <property type="match status" value="1"/>
</dbReference>
<dbReference type="InterPro" id="IPR013830">
    <property type="entry name" value="SGNH_hydro"/>
</dbReference>
<dbReference type="Pfam" id="PF13472">
    <property type="entry name" value="Lipase_GDSL_2"/>
    <property type="match status" value="1"/>
</dbReference>
<proteinExistence type="predicted"/>
<organism evidence="3 4">
    <name type="scientific">Longimonas halophila</name>
    <dbReference type="NCBI Taxonomy" id="1469170"/>
    <lineage>
        <taxon>Bacteria</taxon>
        <taxon>Pseudomonadati</taxon>
        <taxon>Rhodothermota</taxon>
        <taxon>Rhodothermia</taxon>
        <taxon>Rhodothermales</taxon>
        <taxon>Salisaetaceae</taxon>
        <taxon>Longimonas</taxon>
    </lineage>
</organism>
<dbReference type="Proteomes" id="UP000221024">
    <property type="component" value="Unassembled WGS sequence"/>
</dbReference>
<dbReference type="InterPro" id="IPR036514">
    <property type="entry name" value="SGNH_hydro_sf"/>
</dbReference>
<accession>A0A2H3P1Q5</accession>
<dbReference type="GO" id="GO:0004622">
    <property type="term" value="F:phosphatidylcholine lysophospholipase activity"/>
    <property type="evidence" value="ECO:0007669"/>
    <property type="project" value="TreeGrafter"/>
</dbReference>
<reference evidence="3 4" key="1">
    <citation type="submission" date="2017-10" db="EMBL/GenBank/DDBJ databases">
        <title>Draft genome of Longimonas halophila.</title>
        <authorList>
            <person name="Goh K.M."/>
            <person name="Shamsir M.S."/>
            <person name="Lim S.W."/>
        </authorList>
    </citation>
    <scope>NUCLEOTIDE SEQUENCE [LARGE SCALE GENOMIC DNA]</scope>
    <source>
        <strain evidence="3 4">KCTC 42399</strain>
    </source>
</reference>
<dbReference type="RefSeq" id="WP_098061608.1">
    <property type="nucleotide sequence ID" value="NZ_PDEP01000004.1"/>
</dbReference>
<feature type="domain" description="SGNH hydrolase-type esterase" evidence="2">
    <location>
        <begin position="68"/>
        <end position="232"/>
    </location>
</feature>
<dbReference type="EMBL" id="PDEP01000004">
    <property type="protein sequence ID" value="PEN07886.1"/>
    <property type="molecule type" value="Genomic_DNA"/>
</dbReference>
<sequence>MKSWLLYLLFGLSVLLLGGCGPDRSNPASDASSTSDTTAQSTAPRAQADSASAVDADEAEDAALHVMVVGNSIAAGYGLSPEEAFPAHLQAKADSAGYDVHVTNAGLSGETTAGGLRRLPWLLRTPVDVLVLELGGNDGLRGIDPSTTQENLTAMVDTTRARNPEAEVLLAGMQVPPNLGADYTERFRAVYPTIADERESVTLIPFVLEGVAGNPELNQPDGIHPTAEGQRIVAQNVWQYLEPILERRLQSEPAT</sequence>
<evidence type="ECO:0000256" key="1">
    <source>
        <dbReference type="SAM" id="MobiDB-lite"/>
    </source>
</evidence>
<feature type="compositionally biased region" description="Low complexity" evidence="1">
    <location>
        <begin position="28"/>
        <end position="54"/>
    </location>
</feature>
<dbReference type="PANTHER" id="PTHR30383">
    <property type="entry name" value="THIOESTERASE 1/PROTEASE 1/LYSOPHOSPHOLIPASE L1"/>
    <property type="match status" value="1"/>
</dbReference>
<evidence type="ECO:0000313" key="4">
    <source>
        <dbReference type="Proteomes" id="UP000221024"/>
    </source>
</evidence>
<dbReference type="CDD" id="cd01822">
    <property type="entry name" value="Lysophospholipase_L1_like"/>
    <property type="match status" value="1"/>
</dbReference>
<dbReference type="InterPro" id="IPR051532">
    <property type="entry name" value="Ester_Hydrolysis_Enzymes"/>
</dbReference>
<dbReference type="PROSITE" id="PS51257">
    <property type="entry name" value="PROKAR_LIPOPROTEIN"/>
    <property type="match status" value="1"/>
</dbReference>
<evidence type="ECO:0000313" key="3">
    <source>
        <dbReference type="EMBL" id="PEN07886.1"/>
    </source>
</evidence>